<dbReference type="Proteomes" id="UP000602198">
    <property type="component" value="Unassembled WGS sequence"/>
</dbReference>
<accession>A0ABS1MHM0</accession>
<sequence>MIALTERWLATDARSPGGGFEISVRPGRTPPIANMTRARDPMPMTAFVSIVETTSGEEVFDAGAYSTSPHFPLKVGWRSGTADELWVCAGANPALRIARTAAGTWARAEVTADLPAQVRGWLASRPVHK</sequence>
<protein>
    <submittedName>
        <fullName evidence="1">Uncharacterized protein</fullName>
    </submittedName>
</protein>
<dbReference type="EMBL" id="JAERRJ010000024">
    <property type="protein sequence ID" value="MBL1080117.1"/>
    <property type="molecule type" value="Genomic_DNA"/>
</dbReference>
<reference evidence="1 2" key="1">
    <citation type="submission" date="2021-01" db="EMBL/GenBank/DDBJ databases">
        <title>WGS of actinomycetes isolated from Thailand.</title>
        <authorList>
            <person name="Thawai C."/>
        </authorList>
    </citation>
    <scope>NUCLEOTIDE SEQUENCE [LARGE SCALE GENOMIC DNA]</scope>
    <source>
        <strain evidence="1 2">LPG 2</strain>
    </source>
</reference>
<keyword evidence="2" id="KW-1185">Reference proteome</keyword>
<dbReference type="RefSeq" id="WP_201958304.1">
    <property type="nucleotide sequence ID" value="NZ_JAERRJ010000024.1"/>
</dbReference>
<comment type="caution">
    <text evidence="1">The sequence shown here is derived from an EMBL/GenBank/DDBJ whole genome shotgun (WGS) entry which is preliminary data.</text>
</comment>
<evidence type="ECO:0000313" key="2">
    <source>
        <dbReference type="Proteomes" id="UP000602198"/>
    </source>
</evidence>
<proteinExistence type="predicted"/>
<gene>
    <name evidence="1" type="ORF">JK358_37555</name>
</gene>
<evidence type="ECO:0000313" key="1">
    <source>
        <dbReference type="EMBL" id="MBL1080117.1"/>
    </source>
</evidence>
<name>A0ABS1MHM0_9NOCA</name>
<organism evidence="1 2">
    <name type="scientific">Nocardia acididurans</name>
    <dbReference type="NCBI Taxonomy" id="2802282"/>
    <lineage>
        <taxon>Bacteria</taxon>
        <taxon>Bacillati</taxon>
        <taxon>Actinomycetota</taxon>
        <taxon>Actinomycetes</taxon>
        <taxon>Mycobacteriales</taxon>
        <taxon>Nocardiaceae</taxon>
        <taxon>Nocardia</taxon>
    </lineage>
</organism>